<dbReference type="EMBL" id="MAVT02000192">
    <property type="protein sequence ID" value="POS78357.1"/>
    <property type="molecule type" value="Genomic_DNA"/>
</dbReference>
<keyword evidence="6" id="KW-1185">Reference proteome</keyword>
<dbReference type="Pfam" id="PF00668">
    <property type="entry name" value="Condensation"/>
    <property type="match status" value="1"/>
</dbReference>
<dbReference type="GO" id="GO:0016874">
    <property type="term" value="F:ligase activity"/>
    <property type="evidence" value="ECO:0007669"/>
    <property type="project" value="UniProtKB-KW"/>
</dbReference>
<dbReference type="SUPFAM" id="SSF56801">
    <property type="entry name" value="Acetyl-CoA synthetase-like"/>
    <property type="match status" value="1"/>
</dbReference>
<dbReference type="PROSITE" id="PS50075">
    <property type="entry name" value="CARRIER"/>
    <property type="match status" value="1"/>
</dbReference>
<name>A0A2P5I7B4_DIAHE</name>
<evidence type="ECO:0000313" key="5">
    <source>
        <dbReference type="EMBL" id="POS78357.1"/>
    </source>
</evidence>
<keyword evidence="2" id="KW-0597">Phosphoprotein</keyword>
<dbReference type="AlphaFoldDB" id="A0A2P5I7B4"/>
<dbReference type="SUPFAM" id="SSF52777">
    <property type="entry name" value="CoA-dependent acyltransferases"/>
    <property type="match status" value="1"/>
</dbReference>
<dbReference type="GO" id="GO:0005737">
    <property type="term" value="C:cytoplasm"/>
    <property type="evidence" value="ECO:0007669"/>
    <property type="project" value="TreeGrafter"/>
</dbReference>
<dbReference type="InterPro" id="IPR020845">
    <property type="entry name" value="AMP-binding_CS"/>
</dbReference>
<dbReference type="InterPro" id="IPR009081">
    <property type="entry name" value="PP-bd_ACP"/>
</dbReference>
<sequence length="1130" mass="122786">MGYVPNSVPAYSAESFLDTFVKIVTQFVCQSHSTPLLDLDVLGPYNRTIIDRWTSSELVRAERCIHHYVDEHARNTPEKEAVISTEGPNFTYAQLSRLSDKLATHLVSQGIKRGDFVPILFDKSSVAVIAVISIMKAGGAYVGFSPESPINFLRECAAVADAPLVITSRQHESLVERIGRLSLVIDSEFLDSLDSCPEQGCFESPATPSDLAYLGFTSGSTGVPKAVMTEHAAYVTDALAQQEATLLKPSTRLLHFASYNFDATNFDILSTLIAGATICEPSEYNRINHLAAEINTLGANYLPLTATVAQVLDPREVPGLEVVILCGEANSPQVVEKWVSSGLDVINGYGPSEASCAFSCNIYTRQNPQANNIGRALKGACQGHVVNPHNHNQLLPVGALGELLIRGPTLGRGYLNEPEKTAAVYIDSPSWLQGSSQPVFKRVYKTGDLVRQLPDQSFEIHGRIDKQVKLNGQRIELGEIEHQVGRILPEYQSVAVEVLQLSWQGGPRTFICAFYARAIGGLAVSKDANLIDMESAPLDISRIKALLAEDLKAVAIPQAFIPLKSMPVTTQGKLDRRTLQGLSVQLDQVTWAKFSGTKLAEDKVTDNFERRLQSLYAQVLNINIQDIFRDSDFTQLGGDSVKAIKFVSLARKAGLNASVPVSPKDVLRNPKLRELSSVLQAQKQDFEKSTYIPFHSIQDSQDFDDLLAEAARYTKMDDIEDIFPATDLQASCRKYKVSVRPGSHGSAQAVEYWRHLLSGAKPTNIAAQSGMPTFQDFVDGVLMRKFATRLLDLDRPSLPDSNATSNKAVHTPSTRATVVKTAWALALAELTGQDDILFGATAWGRNAPVPFAHDVVGCCSSHVPVRARVGEFDTYAGLLGDLQAQHVESMGFEMVGANTIVRECTDWPRWARLSSLVVFQGLDIDGEGQKGGDGVSAEAEAEAGPAEASGAVKFTEIMDPGDRADVIVHVEPFGPESRILMAFSKRRVPETTAQAMLDAFERYLGLISQCPAGSIQLKGHGSTISPTEVPHVGNISEEKLATASENATVAKEVVRSAWMNSLGIDDVEFENCVAAQTAFLDIWGNPVSAAGIGRHFKESGIMVTTEEVLGCPSVEDQIGLVSRKIMASRQ</sequence>
<organism evidence="5 6">
    <name type="scientific">Diaporthe helianthi</name>
    <dbReference type="NCBI Taxonomy" id="158607"/>
    <lineage>
        <taxon>Eukaryota</taxon>
        <taxon>Fungi</taxon>
        <taxon>Dikarya</taxon>
        <taxon>Ascomycota</taxon>
        <taxon>Pezizomycotina</taxon>
        <taxon>Sordariomycetes</taxon>
        <taxon>Sordariomycetidae</taxon>
        <taxon>Diaporthales</taxon>
        <taxon>Diaporthaceae</taxon>
        <taxon>Diaporthe</taxon>
    </lineage>
</organism>
<evidence type="ECO:0000256" key="3">
    <source>
        <dbReference type="ARBA" id="ARBA00022598"/>
    </source>
</evidence>
<protein>
    <submittedName>
        <fullName evidence="5">Nonribosomal peptide synthetase 6</fullName>
    </submittedName>
</protein>
<dbReference type="SUPFAM" id="SSF47336">
    <property type="entry name" value="ACP-like"/>
    <property type="match status" value="1"/>
</dbReference>
<dbReference type="OrthoDB" id="416786at2759"/>
<dbReference type="Gene3D" id="3.40.50.12780">
    <property type="entry name" value="N-terminal domain of ligase-like"/>
    <property type="match status" value="1"/>
</dbReference>
<dbReference type="Gene3D" id="3.30.300.30">
    <property type="match status" value="1"/>
</dbReference>
<dbReference type="CDD" id="cd05918">
    <property type="entry name" value="A_NRPS_SidN3_like"/>
    <property type="match status" value="1"/>
</dbReference>
<dbReference type="InterPro" id="IPR010071">
    <property type="entry name" value="AA_adenyl_dom"/>
</dbReference>
<dbReference type="PANTHER" id="PTHR45527">
    <property type="entry name" value="NONRIBOSOMAL PEPTIDE SYNTHETASE"/>
    <property type="match status" value="1"/>
</dbReference>
<comment type="caution">
    <text evidence="5">The sequence shown here is derived from an EMBL/GenBank/DDBJ whole genome shotgun (WGS) entry which is preliminary data.</text>
</comment>
<dbReference type="InterPro" id="IPR001242">
    <property type="entry name" value="Condensation_dom"/>
</dbReference>
<proteinExistence type="predicted"/>
<dbReference type="InterPro" id="IPR036736">
    <property type="entry name" value="ACP-like_sf"/>
</dbReference>
<dbReference type="InterPro" id="IPR000873">
    <property type="entry name" value="AMP-dep_synth/lig_dom"/>
</dbReference>
<keyword evidence="1" id="KW-0596">Phosphopantetheine</keyword>
<keyword evidence="3" id="KW-0436">Ligase</keyword>
<accession>A0A2P5I7B4</accession>
<feature type="domain" description="Carrier" evidence="4">
    <location>
        <begin position="603"/>
        <end position="683"/>
    </location>
</feature>
<evidence type="ECO:0000256" key="2">
    <source>
        <dbReference type="ARBA" id="ARBA00022553"/>
    </source>
</evidence>
<evidence type="ECO:0000256" key="1">
    <source>
        <dbReference type="ARBA" id="ARBA00022450"/>
    </source>
</evidence>
<dbReference type="Pfam" id="PF00501">
    <property type="entry name" value="AMP-binding"/>
    <property type="match status" value="1"/>
</dbReference>
<dbReference type="PROSITE" id="PS00455">
    <property type="entry name" value="AMP_BINDING"/>
    <property type="match status" value="1"/>
</dbReference>
<dbReference type="Proteomes" id="UP000094444">
    <property type="component" value="Unassembled WGS sequence"/>
</dbReference>
<reference evidence="5" key="1">
    <citation type="submission" date="2017-09" db="EMBL/GenBank/DDBJ databases">
        <title>Polyketide synthases of a Diaporthe helianthi virulent isolate.</title>
        <authorList>
            <person name="Baroncelli R."/>
        </authorList>
    </citation>
    <scope>NUCLEOTIDE SEQUENCE [LARGE SCALE GENOMIC DNA]</scope>
    <source>
        <strain evidence="5">7/96</strain>
    </source>
</reference>
<dbReference type="InParanoid" id="A0A2P5I7B4"/>
<evidence type="ECO:0000313" key="6">
    <source>
        <dbReference type="Proteomes" id="UP000094444"/>
    </source>
</evidence>
<dbReference type="NCBIfam" id="TIGR01733">
    <property type="entry name" value="AA-adenyl-dom"/>
    <property type="match status" value="1"/>
</dbReference>
<dbReference type="Pfam" id="PF00550">
    <property type="entry name" value="PP-binding"/>
    <property type="match status" value="1"/>
</dbReference>
<dbReference type="GO" id="GO:0043041">
    <property type="term" value="P:amino acid activation for nonribosomal peptide biosynthetic process"/>
    <property type="evidence" value="ECO:0007669"/>
    <property type="project" value="TreeGrafter"/>
</dbReference>
<dbReference type="InterPro" id="IPR045851">
    <property type="entry name" value="AMP-bd_C_sf"/>
</dbReference>
<gene>
    <name evidence="5" type="ORF">DHEL01_v203238</name>
</gene>
<dbReference type="PANTHER" id="PTHR45527:SF16">
    <property type="entry name" value="NONRIBOSOMAL PEPTIDE SYNTHASE ATNA-RELATED"/>
    <property type="match status" value="1"/>
</dbReference>
<dbReference type="GO" id="GO:0044550">
    <property type="term" value="P:secondary metabolite biosynthetic process"/>
    <property type="evidence" value="ECO:0007669"/>
    <property type="project" value="TreeGrafter"/>
</dbReference>
<dbReference type="STRING" id="158607.A0A2P5I7B4"/>
<dbReference type="InterPro" id="IPR042099">
    <property type="entry name" value="ANL_N_sf"/>
</dbReference>
<dbReference type="Gene3D" id="3.30.559.30">
    <property type="entry name" value="Nonribosomal peptide synthetase, condensation domain"/>
    <property type="match status" value="1"/>
</dbReference>
<dbReference type="Gene3D" id="1.10.1200.10">
    <property type="entry name" value="ACP-like"/>
    <property type="match status" value="1"/>
</dbReference>
<dbReference type="GO" id="GO:0031177">
    <property type="term" value="F:phosphopantetheine binding"/>
    <property type="evidence" value="ECO:0007669"/>
    <property type="project" value="TreeGrafter"/>
</dbReference>
<evidence type="ECO:0000259" key="4">
    <source>
        <dbReference type="PROSITE" id="PS50075"/>
    </source>
</evidence>